<accession>A0A2N1PRV6</accession>
<dbReference type="PRINTS" id="PR00344">
    <property type="entry name" value="BCTRLSENSOR"/>
</dbReference>
<evidence type="ECO:0000256" key="5">
    <source>
        <dbReference type="ARBA" id="ARBA00022777"/>
    </source>
</evidence>
<sequence>MNLFACDIPEKSEELQMARDLPRCLVVDDEEVILRMLAKLFSKEYKVFTATSGAIAVEILRDNDIDVILTDLVMPEFSGTQLLRWAKSQVPWVEVIVMTGYGDVQTAVEAMKGGAFDFIMKPFKNLDEVKRIVGHACNRRRLALENDKLKEVNRLKDEFVTIIAHELRTPLTILNGYINIVKGSNDLEEDTREAIDIMGTASDRLSKLVEDIMLVMEAGYRTPHLENRLRDKINVKALIDQISSEIIVFIRKRGFDFSCQCPDDAIIHGRASSIRKVILNLLLNALKFTPDGGRIEISYREEQGEGIFRVSDNGIGIDLKDQGRLFQKFTVLHDPMHHSSGTFEFMTYGCGLGLAICRELVDGFNGRIWVRSEPDRGSDFFFSVPLTD</sequence>
<dbReference type="InterPro" id="IPR004358">
    <property type="entry name" value="Sig_transdc_His_kin-like_C"/>
</dbReference>
<dbReference type="CDD" id="cd00082">
    <property type="entry name" value="HisKA"/>
    <property type="match status" value="1"/>
</dbReference>
<feature type="modified residue" description="4-aspartylphosphate" evidence="6">
    <location>
        <position position="71"/>
    </location>
</feature>
<gene>
    <name evidence="9" type="ORF">CVV64_04675</name>
</gene>
<organism evidence="9 10">
    <name type="scientific">Candidatus Wallbacteria bacterium HGW-Wallbacteria-1</name>
    <dbReference type="NCBI Taxonomy" id="2013854"/>
    <lineage>
        <taxon>Bacteria</taxon>
        <taxon>Candidatus Walliibacteriota</taxon>
    </lineage>
</organism>
<dbReference type="Gene3D" id="1.10.287.130">
    <property type="match status" value="1"/>
</dbReference>
<dbReference type="AlphaFoldDB" id="A0A2N1PRV6"/>
<name>A0A2N1PRV6_9BACT</name>
<reference evidence="9 10" key="1">
    <citation type="journal article" date="2017" name="ISME J.">
        <title>Potential for microbial H2 and metal transformations associated with novel bacteria and archaea in deep terrestrial subsurface sediments.</title>
        <authorList>
            <person name="Hernsdorf A.W."/>
            <person name="Amano Y."/>
            <person name="Miyakawa K."/>
            <person name="Ise K."/>
            <person name="Suzuki Y."/>
            <person name="Anantharaman K."/>
            <person name="Probst A."/>
            <person name="Burstein D."/>
            <person name="Thomas B.C."/>
            <person name="Banfield J.F."/>
        </authorList>
    </citation>
    <scope>NUCLEOTIDE SEQUENCE [LARGE SCALE GENOMIC DNA]</scope>
    <source>
        <strain evidence="9">HGW-Wallbacteria-1</strain>
    </source>
</reference>
<dbReference type="GO" id="GO:0000155">
    <property type="term" value="F:phosphorelay sensor kinase activity"/>
    <property type="evidence" value="ECO:0007669"/>
    <property type="project" value="InterPro"/>
</dbReference>
<evidence type="ECO:0000256" key="3">
    <source>
        <dbReference type="ARBA" id="ARBA00022553"/>
    </source>
</evidence>
<evidence type="ECO:0000256" key="4">
    <source>
        <dbReference type="ARBA" id="ARBA00022679"/>
    </source>
</evidence>
<dbReference type="Pfam" id="PF00072">
    <property type="entry name" value="Response_reg"/>
    <property type="match status" value="1"/>
</dbReference>
<dbReference type="InterPro" id="IPR003661">
    <property type="entry name" value="HisK_dim/P_dom"/>
</dbReference>
<dbReference type="SMART" id="SM00448">
    <property type="entry name" value="REC"/>
    <property type="match status" value="1"/>
</dbReference>
<dbReference type="Gene3D" id="3.40.50.2300">
    <property type="match status" value="1"/>
</dbReference>
<dbReference type="PANTHER" id="PTHR43547">
    <property type="entry name" value="TWO-COMPONENT HISTIDINE KINASE"/>
    <property type="match status" value="1"/>
</dbReference>
<keyword evidence="4" id="KW-0808">Transferase</keyword>
<dbReference type="Pfam" id="PF00512">
    <property type="entry name" value="HisKA"/>
    <property type="match status" value="1"/>
</dbReference>
<dbReference type="EC" id="2.7.13.3" evidence="2"/>
<keyword evidence="5" id="KW-0418">Kinase</keyword>
<dbReference type="Pfam" id="PF02518">
    <property type="entry name" value="HATPase_c"/>
    <property type="match status" value="1"/>
</dbReference>
<evidence type="ECO:0000259" key="8">
    <source>
        <dbReference type="PROSITE" id="PS50110"/>
    </source>
</evidence>
<dbReference type="FunFam" id="3.30.565.10:FF:000006">
    <property type="entry name" value="Sensor histidine kinase WalK"/>
    <property type="match status" value="1"/>
</dbReference>
<dbReference type="Proteomes" id="UP000233256">
    <property type="component" value="Unassembled WGS sequence"/>
</dbReference>
<evidence type="ECO:0000256" key="6">
    <source>
        <dbReference type="PROSITE-ProRule" id="PRU00169"/>
    </source>
</evidence>
<dbReference type="InterPro" id="IPR011006">
    <property type="entry name" value="CheY-like_superfamily"/>
</dbReference>
<dbReference type="SMART" id="SM00388">
    <property type="entry name" value="HisKA"/>
    <property type="match status" value="1"/>
</dbReference>
<evidence type="ECO:0000259" key="7">
    <source>
        <dbReference type="PROSITE" id="PS50109"/>
    </source>
</evidence>
<dbReference type="InterPro" id="IPR001789">
    <property type="entry name" value="Sig_transdc_resp-reg_receiver"/>
</dbReference>
<dbReference type="SUPFAM" id="SSF52172">
    <property type="entry name" value="CheY-like"/>
    <property type="match status" value="1"/>
</dbReference>
<dbReference type="PANTHER" id="PTHR43547:SF2">
    <property type="entry name" value="HYBRID SIGNAL TRANSDUCTION HISTIDINE KINASE C"/>
    <property type="match status" value="1"/>
</dbReference>
<dbReference type="EMBL" id="PGXC01000003">
    <property type="protein sequence ID" value="PKK91067.1"/>
    <property type="molecule type" value="Genomic_DNA"/>
</dbReference>
<dbReference type="InterPro" id="IPR005467">
    <property type="entry name" value="His_kinase_dom"/>
</dbReference>
<keyword evidence="3 6" id="KW-0597">Phosphoprotein</keyword>
<evidence type="ECO:0000256" key="2">
    <source>
        <dbReference type="ARBA" id="ARBA00012438"/>
    </source>
</evidence>
<dbReference type="Gene3D" id="3.30.565.10">
    <property type="entry name" value="Histidine kinase-like ATPase, C-terminal domain"/>
    <property type="match status" value="1"/>
</dbReference>
<dbReference type="SMART" id="SM00387">
    <property type="entry name" value="HATPase_c"/>
    <property type="match status" value="1"/>
</dbReference>
<protein>
    <recommendedName>
        <fullName evidence="2">histidine kinase</fullName>
        <ecNumber evidence="2">2.7.13.3</ecNumber>
    </recommendedName>
</protein>
<evidence type="ECO:0000313" key="9">
    <source>
        <dbReference type="EMBL" id="PKK91067.1"/>
    </source>
</evidence>
<evidence type="ECO:0000313" key="10">
    <source>
        <dbReference type="Proteomes" id="UP000233256"/>
    </source>
</evidence>
<evidence type="ECO:0000256" key="1">
    <source>
        <dbReference type="ARBA" id="ARBA00000085"/>
    </source>
</evidence>
<comment type="catalytic activity">
    <reaction evidence="1">
        <text>ATP + protein L-histidine = ADP + protein N-phospho-L-histidine.</text>
        <dbReference type="EC" id="2.7.13.3"/>
    </reaction>
</comment>
<proteinExistence type="predicted"/>
<dbReference type="PROSITE" id="PS50109">
    <property type="entry name" value="HIS_KIN"/>
    <property type="match status" value="1"/>
</dbReference>
<dbReference type="InterPro" id="IPR003594">
    <property type="entry name" value="HATPase_dom"/>
</dbReference>
<dbReference type="SUPFAM" id="SSF55874">
    <property type="entry name" value="ATPase domain of HSP90 chaperone/DNA topoisomerase II/histidine kinase"/>
    <property type="match status" value="1"/>
</dbReference>
<dbReference type="PROSITE" id="PS50110">
    <property type="entry name" value="RESPONSE_REGULATORY"/>
    <property type="match status" value="1"/>
</dbReference>
<comment type="caution">
    <text evidence="9">The sequence shown here is derived from an EMBL/GenBank/DDBJ whole genome shotgun (WGS) entry which is preliminary data.</text>
</comment>
<feature type="domain" description="Histidine kinase" evidence="7">
    <location>
        <begin position="162"/>
        <end position="388"/>
    </location>
</feature>
<dbReference type="InterPro" id="IPR036890">
    <property type="entry name" value="HATPase_C_sf"/>
</dbReference>
<feature type="domain" description="Response regulatory" evidence="8">
    <location>
        <begin position="23"/>
        <end position="136"/>
    </location>
</feature>